<dbReference type="AlphaFoldDB" id="A0A0B5FI87"/>
<feature type="transmembrane region" description="Helical" evidence="1">
    <location>
        <begin position="55"/>
        <end position="75"/>
    </location>
</feature>
<dbReference type="GO" id="GO:0140359">
    <property type="term" value="F:ABC-type transporter activity"/>
    <property type="evidence" value="ECO:0007669"/>
    <property type="project" value="InterPro"/>
</dbReference>
<dbReference type="EMBL" id="CP010311">
    <property type="protein sequence ID" value="AJF07917.1"/>
    <property type="molecule type" value="Genomic_DNA"/>
</dbReference>
<dbReference type="STRING" id="483547.GSUB_05035"/>
<feature type="transmembrane region" description="Helical" evidence="1">
    <location>
        <begin position="96"/>
        <end position="125"/>
    </location>
</feature>
<protein>
    <recommendedName>
        <fullName evidence="4">ABC transporter permease</fullName>
    </recommendedName>
</protein>
<dbReference type="HOGENOM" id="CLU_070325_1_0_7"/>
<evidence type="ECO:0000256" key="1">
    <source>
        <dbReference type="SAM" id="Phobius"/>
    </source>
</evidence>
<keyword evidence="1" id="KW-1133">Transmembrane helix</keyword>
<evidence type="ECO:0008006" key="4">
    <source>
        <dbReference type="Google" id="ProtNLM"/>
    </source>
</evidence>
<dbReference type="Pfam" id="PF12679">
    <property type="entry name" value="ABC2_membrane_2"/>
    <property type="match status" value="1"/>
</dbReference>
<gene>
    <name evidence="2" type="ORF">GSUB_05035</name>
</gene>
<dbReference type="KEGG" id="gsb:GSUB_05035"/>
<reference evidence="2 3" key="1">
    <citation type="journal article" date="2015" name="Genome Announc.">
        <title>Genomes of Geoalkalibacter ferrihydriticus Z-0531T and Geoalkalibacter subterraneus Red1T, Two Haloalkaliphilic Metal-Reducing Deltaproteobacteria.</title>
        <authorList>
            <person name="Badalamenti J.P."/>
            <person name="Krajmalnik-Brown R."/>
            <person name="Torres C.I."/>
            <person name="Bond D.R."/>
        </authorList>
    </citation>
    <scope>NUCLEOTIDE SEQUENCE [LARGE SCALE GENOMIC DNA]</scope>
    <source>
        <strain evidence="2 3">Red1</strain>
    </source>
</reference>
<dbReference type="PANTHER" id="PTHR43471:SF10">
    <property type="entry name" value="SLL1107 PROTEIN"/>
    <property type="match status" value="1"/>
</dbReference>
<name>A0A0B5FI87_9BACT</name>
<feature type="transmembrane region" description="Helical" evidence="1">
    <location>
        <begin position="21"/>
        <end position="43"/>
    </location>
</feature>
<sequence>MRRVFALAVVTCREGLRDRSLYGILLFLLFTLGLNIAVAGFFMRDLGKVTVDMNLAALSFAGLLIVFFIGINLMAKDIDKKTIHLVLSRPFSRGEYIWGKFVGLVLLVLAALGILLVFSICTVAVVRGLYPDYFGGFTWAIFFWAVFFIAMQLVLLCAIVVFFSAITSSSFVTLIFSMASYLVGISLEEVLFYLKSQSAQELEISENLLRLLEVVSWLVPNFAAFDFKLEAAHGLGLEWARLGVSCAYGLTYVVVLLTLAAMLFNRREFN</sequence>
<keyword evidence="1" id="KW-0812">Transmembrane</keyword>
<feature type="transmembrane region" description="Helical" evidence="1">
    <location>
        <begin position="170"/>
        <end position="187"/>
    </location>
</feature>
<keyword evidence="1" id="KW-0472">Membrane</keyword>
<proteinExistence type="predicted"/>
<evidence type="ECO:0000313" key="2">
    <source>
        <dbReference type="EMBL" id="AJF07917.1"/>
    </source>
</evidence>
<feature type="transmembrane region" description="Helical" evidence="1">
    <location>
        <begin position="137"/>
        <end position="163"/>
    </location>
</feature>
<dbReference type="Proteomes" id="UP000035036">
    <property type="component" value="Chromosome"/>
</dbReference>
<keyword evidence="3" id="KW-1185">Reference proteome</keyword>
<dbReference type="PANTHER" id="PTHR43471">
    <property type="entry name" value="ABC TRANSPORTER PERMEASE"/>
    <property type="match status" value="1"/>
</dbReference>
<evidence type="ECO:0000313" key="3">
    <source>
        <dbReference type="Proteomes" id="UP000035036"/>
    </source>
</evidence>
<organism evidence="2 3">
    <name type="scientific">Geoalkalibacter subterraneus</name>
    <dbReference type="NCBI Taxonomy" id="483547"/>
    <lineage>
        <taxon>Bacteria</taxon>
        <taxon>Pseudomonadati</taxon>
        <taxon>Thermodesulfobacteriota</taxon>
        <taxon>Desulfuromonadia</taxon>
        <taxon>Desulfuromonadales</taxon>
        <taxon>Geoalkalibacteraceae</taxon>
        <taxon>Geoalkalibacter</taxon>
    </lineage>
</organism>
<dbReference type="GO" id="GO:0005886">
    <property type="term" value="C:plasma membrane"/>
    <property type="evidence" value="ECO:0007669"/>
    <property type="project" value="UniProtKB-SubCell"/>
</dbReference>
<feature type="transmembrane region" description="Helical" evidence="1">
    <location>
        <begin position="242"/>
        <end position="264"/>
    </location>
</feature>
<accession>A0A0B5FI87</accession>